<feature type="compositionally biased region" description="Polar residues" evidence="1">
    <location>
        <begin position="45"/>
        <end position="60"/>
    </location>
</feature>
<evidence type="ECO:0000313" key="2">
    <source>
        <dbReference type="EMBL" id="KAG0581368.1"/>
    </source>
</evidence>
<sequence>MRRLVKLQKPKKAIPSSLRFKTRYAKPIQLVQHSELKPSPALSRPVTNQQVTRSKTTTSLHIEATPKTSPAELQPSTPPRRKTPRSNPRTQNPRSQPRHQNPPKKHHT</sequence>
<evidence type="ECO:0000313" key="3">
    <source>
        <dbReference type="Proteomes" id="UP000822688"/>
    </source>
</evidence>
<feature type="region of interest" description="Disordered" evidence="1">
    <location>
        <begin position="31"/>
        <end position="108"/>
    </location>
</feature>
<proteinExistence type="predicted"/>
<reference evidence="2" key="1">
    <citation type="submission" date="2020-06" db="EMBL/GenBank/DDBJ databases">
        <title>WGS assembly of Ceratodon purpureus strain R40.</title>
        <authorList>
            <person name="Carey S.B."/>
            <person name="Jenkins J."/>
            <person name="Shu S."/>
            <person name="Lovell J.T."/>
            <person name="Sreedasyam A."/>
            <person name="Maumus F."/>
            <person name="Tiley G.P."/>
            <person name="Fernandez-Pozo N."/>
            <person name="Barry K."/>
            <person name="Chen C."/>
            <person name="Wang M."/>
            <person name="Lipzen A."/>
            <person name="Daum C."/>
            <person name="Saski C.A."/>
            <person name="Payton A.C."/>
            <person name="Mcbreen J.C."/>
            <person name="Conrad R.E."/>
            <person name="Kollar L.M."/>
            <person name="Olsson S."/>
            <person name="Huttunen S."/>
            <person name="Landis J.B."/>
            <person name="Wickett N.J."/>
            <person name="Johnson M.G."/>
            <person name="Rensing S.A."/>
            <person name="Grimwood J."/>
            <person name="Schmutz J."/>
            <person name="Mcdaniel S.F."/>
        </authorList>
    </citation>
    <scope>NUCLEOTIDE SEQUENCE</scope>
    <source>
        <strain evidence="2">R40</strain>
    </source>
</reference>
<dbReference type="Proteomes" id="UP000822688">
    <property type="component" value="Chromosome 4"/>
</dbReference>
<keyword evidence="3" id="KW-1185">Reference proteome</keyword>
<evidence type="ECO:0000256" key="1">
    <source>
        <dbReference type="SAM" id="MobiDB-lite"/>
    </source>
</evidence>
<gene>
    <name evidence="2" type="ORF">KC19_4G245800</name>
</gene>
<comment type="caution">
    <text evidence="2">The sequence shown here is derived from an EMBL/GenBank/DDBJ whole genome shotgun (WGS) entry which is preliminary data.</text>
</comment>
<name>A0A8T0IFQ4_CERPU</name>
<dbReference type="EMBL" id="CM026424">
    <property type="protein sequence ID" value="KAG0581368.1"/>
    <property type="molecule type" value="Genomic_DNA"/>
</dbReference>
<dbReference type="AlphaFoldDB" id="A0A8T0IFQ4"/>
<organism evidence="2 3">
    <name type="scientific">Ceratodon purpureus</name>
    <name type="common">Fire moss</name>
    <name type="synonym">Dicranum purpureum</name>
    <dbReference type="NCBI Taxonomy" id="3225"/>
    <lineage>
        <taxon>Eukaryota</taxon>
        <taxon>Viridiplantae</taxon>
        <taxon>Streptophyta</taxon>
        <taxon>Embryophyta</taxon>
        <taxon>Bryophyta</taxon>
        <taxon>Bryophytina</taxon>
        <taxon>Bryopsida</taxon>
        <taxon>Dicranidae</taxon>
        <taxon>Pseudoditrichales</taxon>
        <taxon>Ditrichaceae</taxon>
        <taxon>Ceratodon</taxon>
    </lineage>
</organism>
<accession>A0A8T0IFQ4</accession>
<protein>
    <submittedName>
        <fullName evidence="2">Uncharacterized protein</fullName>
    </submittedName>
</protein>